<dbReference type="OrthoDB" id="10515858at2759"/>
<gene>
    <name evidence="3" type="primary">107369117</name>
</gene>
<proteinExistence type="predicted"/>
<organism evidence="3 4">
    <name type="scientific">Tetranychus urticae</name>
    <name type="common">Two-spotted spider mite</name>
    <dbReference type="NCBI Taxonomy" id="32264"/>
    <lineage>
        <taxon>Eukaryota</taxon>
        <taxon>Metazoa</taxon>
        <taxon>Ecdysozoa</taxon>
        <taxon>Arthropoda</taxon>
        <taxon>Chelicerata</taxon>
        <taxon>Arachnida</taxon>
        <taxon>Acari</taxon>
        <taxon>Acariformes</taxon>
        <taxon>Trombidiformes</taxon>
        <taxon>Prostigmata</taxon>
        <taxon>Eleutherengona</taxon>
        <taxon>Raphignathae</taxon>
        <taxon>Tetranychoidea</taxon>
        <taxon>Tetranychidae</taxon>
        <taxon>Tetranychus</taxon>
    </lineage>
</organism>
<dbReference type="AlphaFoldDB" id="T1L0Q6"/>
<evidence type="ECO:0000256" key="2">
    <source>
        <dbReference type="SAM" id="SignalP"/>
    </source>
</evidence>
<feature type="compositionally biased region" description="Polar residues" evidence="1">
    <location>
        <begin position="169"/>
        <end position="179"/>
    </location>
</feature>
<dbReference type="EMBL" id="CAEY01000868">
    <property type="status" value="NOT_ANNOTATED_CDS"/>
    <property type="molecule type" value="Genomic_DNA"/>
</dbReference>
<reference evidence="3" key="2">
    <citation type="submission" date="2015-06" db="UniProtKB">
        <authorList>
            <consortium name="EnsemblMetazoa"/>
        </authorList>
    </citation>
    <scope>IDENTIFICATION</scope>
</reference>
<feature type="region of interest" description="Disordered" evidence="1">
    <location>
        <begin position="614"/>
        <end position="654"/>
    </location>
</feature>
<feature type="chain" id="PRO_5004581326" evidence="2">
    <location>
        <begin position="23"/>
        <end position="728"/>
    </location>
</feature>
<feature type="compositionally biased region" description="Low complexity" evidence="1">
    <location>
        <begin position="620"/>
        <end position="640"/>
    </location>
</feature>
<feature type="region of interest" description="Disordered" evidence="1">
    <location>
        <begin position="683"/>
        <end position="728"/>
    </location>
</feature>
<keyword evidence="2" id="KW-0732">Signal</keyword>
<feature type="compositionally biased region" description="Basic and acidic residues" evidence="1">
    <location>
        <begin position="323"/>
        <end position="345"/>
    </location>
</feature>
<feature type="compositionally biased region" description="Pro residues" evidence="1">
    <location>
        <begin position="346"/>
        <end position="355"/>
    </location>
</feature>
<feature type="compositionally biased region" description="Low complexity" evidence="1">
    <location>
        <begin position="291"/>
        <end position="308"/>
    </location>
</feature>
<dbReference type="HOGENOM" id="CLU_380520_0_0_1"/>
<feature type="compositionally biased region" description="Low complexity" evidence="1">
    <location>
        <begin position="387"/>
        <end position="407"/>
    </location>
</feature>
<dbReference type="OMA" id="EDFPMAL"/>
<feature type="region of interest" description="Disordered" evidence="1">
    <location>
        <begin position="460"/>
        <end position="480"/>
    </location>
</feature>
<feature type="region of interest" description="Disordered" evidence="1">
    <location>
        <begin position="97"/>
        <end position="191"/>
    </location>
</feature>
<feature type="compositionally biased region" description="Polar residues" evidence="1">
    <location>
        <begin position="109"/>
        <end position="127"/>
    </location>
</feature>
<protein>
    <submittedName>
        <fullName evidence="3">Uncharacterized protein</fullName>
    </submittedName>
</protein>
<dbReference type="Proteomes" id="UP000015104">
    <property type="component" value="Unassembled WGS sequence"/>
</dbReference>
<evidence type="ECO:0000313" key="4">
    <source>
        <dbReference type="Proteomes" id="UP000015104"/>
    </source>
</evidence>
<sequence>MVKKYLLIYFLVTCQQSALIKSEDASTTPKVFVTIPNQSKNRSDDSIPALPLAQALTSGDIASGLSSLWAKADLLPLSDEDFPMALYSSGSLAGSSNAAASNSVKESNDNSVSEISANKPSSDNISSPEVLKRVGWSGDQSKYSGDTKGWSKQIGQSIGSQDLDKPGSAQPSHMQSINHQSDEIKSSPMSTSVTNMEMVDLTAAATSNNYEAPSSGSNSGSSNDGSSSSMGSNSGNGNSGSGSGGRYSSYNSDNPRTRTRYGFRVGSNSRHREPEFSSSSNYDDFAPPDYPSGSSSGVDSGYVDSYESGPPPPPPSGSSSSGEDYRGRIPDGDRHNPSHDMKHSDGPPPPPPPPTTHSHENYDRDLPPRQKYSGYRPRYRTKQHFMSSSASWPEFSEWESPSSSDRGWLSSLFGSGSGYKSSSRPNRYRSPFGLTTSAETIPLSSLPSSFFDDAIPYYKPHTHHHTHPQPPPPSVPMHSPMPQPRPSTWFSWGGNGLRPHASTLRPSYSFGGYGYGGAYGPRPLMSTAPPPPPSPYSYSYGGLPSSSSMMPVSVRSPFTFGSMMSSPSMSYPLKMAYPSPYTSGFAFRSPYPLYRPFMPSTDLAFAESFRKPNTSEKMESSASQAAMAFASPPSSGLSHPHPQPSPPQIPMLTGPNGAYLNPFVNRPGSNGMVDPIFNFFNPGPTNSVTEKPSESSGSSGTSSSPEGTTASPVAKKNTGLFSGLRKIF</sequence>
<accession>T1L0Q6</accession>
<reference evidence="4" key="1">
    <citation type="submission" date="2011-08" db="EMBL/GenBank/DDBJ databases">
        <authorList>
            <person name="Rombauts S."/>
        </authorList>
    </citation>
    <scope>NUCLEOTIDE SEQUENCE</scope>
    <source>
        <strain evidence="4">London</strain>
    </source>
</reference>
<dbReference type="KEGG" id="tut:107369117"/>
<feature type="compositionally biased region" description="Low complexity" evidence="1">
    <location>
        <begin position="687"/>
        <end position="712"/>
    </location>
</feature>
<feature type="region of interest" description="Disordered" evidence="1">
    <location>
        <begin position="208"/>
        <end position="407"/>
    </location>
</feature>
<keyword evidence="4" id="KW-1185">Reference proteome</keyword>
<name>T1L0Q6_TETUR</name>
<feature type="compositionally biased region" description="Pro residues" evidence="1">
    <location>
        <begin position="468"/>
        <end position="480"/>
    </location>
</feature>
<feature type="compositionally biased region" description="Basic and acidic residues" evidence="1">
    <location>
        <begin position="357"/>
        <end position="368"/>
    </location>
</feature>
<dbReference type="EnsemblMetazoa" id="tetur30g01570.1">
    <property type="protein sequence ID" value="tetur30g01570.1"/>
    <property type="gene ID" value="tetur30g01570"/>
</dbReference>
<feature type="signal peptide" evidence="2">
    <location>
        <begin position="1"/>
        <end position="22"/>
    </location>
</feature>
<feature type="compositionally biased region" description="Low complexity" evidence="1">
    <location>
        <begin position="214"/>
        <end position="236"/>
    </location>
</feature>
<evidence type="ECO:0000256" key="1">
    <source>
        <dbReference type="SAM" id="MobiDB-lite"/>
    </source>
</evidence>
<evidence type="ECO:0000313" key="3">
    <source>
        <dbReference type="EnsemblMetazoa" id="tetur30g01570.1"/>
    </source>
</evidence>